<evidence type="ECO:0000256" key="1">
    <source>
        <dbReference type="SAM" id="Phobius"/>
    </source>
</evidence>
<name>A0A8T8C2S7_PSEYM</name>
<accession>A0A8T8C2S7</accession>
<dbReference type="EMBL" id="CP047260">
    <property type="protein sequence ID" value="QHE97920.1"/>
    <property type="molecule type" value="Genomic_DNA"/>
</dbReference>
<dbReference type="RefSeq" id="WP_138936859.1">
    <property type="nucleotide sequence ID" value="NZ_CP047260.1"/>
</dbReference>
<evidence type="ECO:0000313" key="3">
    <source>
        <dbReference type="Proteomes" id="UP000003811"/>
    </source>
</evidence>
<evidence type="ECO:0000313" key="2">
    <source>
        <dbReference type="EMBL" id="QHE97920.1"/>
    </source>
</evidence>
<organism evidence="2 3">
    <name type="scientific">Pseudomonas syringae pv. maculicola str. ES4326</name>
    <dbReference type="NCBI Taxonomy" id="629265"/>
    <lineage>
        <taxon>Bacteria</taxon>
        <taxon>Pseudomonadati</taxon>
        <taxon>Pseudomonadota</taxon>
        <taxon>Gammaproteobacteria</taxon>
        <taxon>Pseudomonadales</taxon>
        <taxon>Pseudomonadaceae</taxon>
        <taxon>Pseudomonas</taxon>
    </lineage>
</organism>
<gene>
    <name evidence="2" type="ORF">PMA4326_015790</name>
</gene>
<dbReference type="Proteomes" id="UP000003811">
    <property type="component" value="Chromosome"/>
</dbReference>
<reference evidence="2 3" key="1">
    <citation type="journal article" date="2011" name="PLoS Pathog.">
        <title>Dynamic evolution of pathogenicity revealed by sequencing and comparative genomics of 19 Pseudomonas syringae isolates.</title>
        <authorList>
            <person name="Baltrus D.A."/>
            <person name="Nishimura M.T."/>
            <person name="Romanchuk A."/>
            <person name="Chang J.H."/>
            <person name="Mukhtar M.S."/>
            <person name="Cherkis K."/>
            <person name="Roach J."/>
            <person name="Grant S.R."/>
            <person name="Jones C.D."/>
            <person name="Dangl J.L."/>
        </authorList>
    </citation>
    <scope>NUCLEOTIDE SEQUENCE [LARGE SCALE GENOMIC DNA]</scope>
    <source>
        <strain evidence="2 3">ES4326</strain>
    </source>
</reference>
<proteinExistence type="predicted"/>
<keyword evidence="1" id="KW-1133">Transmembrane helix</keyword>
<keyword evidence="1" id="KW-0472">Membrane</keyword>
<keyword evidence="1" id="KW-0812">Transmembrane</keyword>
<feature type="transmembrane region" description="Helical" evidence="1">
    <location>
        <begin position="145"/>
        <end position="166"/>
    </location>
</feature>
<dbReference type="AlphaFoldDB" id="A0A8T8C2S7"/>
<sequence length="180" mass="19720">MCASKMIAEKSESFGKYRSASVMPCIYLFVMLLIVGDKYSSTLVPLTFEVSSGAYSTVRVGGDTFISLVGPDSKLLFTCSLGMIGYSGCLDDTKNDASVGMPTTIQWYKQSFFPNKKNNKIASITVNGEEVLTHEMTRQRSKRDLVSAVWLHSVGFIIVLFISLALNKLSRKNSDGSGNN</sequence>
<protein>
    <submittedName>
        <fullName evidence="2">Uncharacterized protein</fullName>
    </submittedName>
</protein>